<proteinExistence type="predicted"/>
<comment type="caution">
    <text evidence="1">The sequence shown here is derived from an EMBL/GenBank/DDBJ whole genome shotgun (WGS) entry which is preliminary data.</text>
</comment>
<dbReference type="Proteomes" id="UP000298030">
    <property type="component" value="Unassembled WGS sequence"/>
</dbReference>
<evidence type="ECO:0000313" key="1">
    <source>
        <dbReference type="EMBL" id="TEB31360.1"/>
    </source>
</evidence>
<keyword evidence="2" id="KW-1185">Reference proteome</keyword>
<accession>A0A4Y7TB57</accession>
<evidence type="ECO:0008006" key="3">
    <source>
        <dbReference type="Google" id="ProtNLM"/>
    </source>
</evidence>
<gene>
    <name evidence="1" type="ORF">FA13DRAFT_362983</name>
</gene>
<evidence type="ECO:0000313" key="2">
    <source>
        <dbReference type="Proteomes" id="UP000298030"/>
    </source>
</evidence>
<dbReference type="EMBL" id="QPFP01000019">
    <property type="protein sequence ID" value="TEB31360.1"/>
    <property type="molecule type" value="Genomic_DNA"/>
</dbReference>
<protein>
    <recommendedName>
        <fullName evidence="3">Clp1-like protein</fullName>
    </recommendedName>
</protein>
<dbReference type="OrthoDB" id="2570975at2759"/>
<name>A0A4Y7TB57_COPMI</name>
<dbReference type="AlphaFoldDB" id="A0A4Y7TB57"/>
<sequence>MACQPTAKTARRAPGSACSATSAWPTTVSVSRCMPLCKRLRQQRRRGGRVSSSVFSTTTAIKNASRRPLATITARKYDLNSAFVQSSPTTTKKIRVTRAPIMKARPTPLLGVSMSLPRPPPKEVSQGALAAADPSLANVAPFYVRRHLSEMTPSMLSCMADIKPMKGSQTHVDVLLPSPNAIAPSHMLVVSSSSSSEAYQRIMAPVHSVVLAAHCANLPPMSTHLSARPSADPHVPITLPIQHIRVPSASTFPVLSGYLYHKRPEILLSQLLPITPPAGCELDERAVNFGRTIARECGQERVTESLHKVKGVWQNAYALGVVDETVFNTLDLACAILSVAQREAASC</sequence>
<reference evidence="1 2" key="1">
    <citation type="journal article" date="2019" name="Nat. Ecol. Evol.">
        <title>Megaphylogeny resolves global patterns of mushroom evolution.</title>
        <authorList>
            <person name="Varga T."/>
            <person name="Krizsan K."/>
            <person name="Foldi C."/>
            <person name="Dima B."/>
            <person name="Sanchez-Garcia M."/>
            <person name="Sanchez-Ramirez S."/>
            <person name="Szollosi G.J."/>
            <person name="Szarkandi J.G."/>
            <person name="Papp V."/>
            <person name="Albert L."/>
            <person name="Andreopoulos W."/>
            <person name="Angelini C."/>
            <person name="Antonin V."/>
            <person name="Barry K.W."/>
            <person name="Bougher N.L."/>
            <person name="Buchanan P."/>
            <person name="Buyck B."/>
            <person name="Bense V."/>
            <person name="Catcheside P."/>
            <person name="Chovatia M."/>
            <person name="Cooper J."/>
            <person name="Damon W."/>
            <person name="Desjardin D."/>
            <person name="Finy P."/>
            <person name="Geml J."/>
            <person name="Haridas S."/>
            <person name="Hughes K."/>
            <person name="Justo A."/>
            <person name="Karasinski D."/>
            <person name="Kautmanova I."/>
            <person name="Kiss B."/>
            <person name="Kocsube S."/>
            <person name="Kotiranta H."/>
            <person name="LaButti K.M."/>
            <person name="Lechner B.E."/>
            <person name="Liimatainen K."/>
            <person name="Lipzen A."/>
            <person name="Lukacs Z."/>
            <person name="Mihaltcheva S."/>
            <person name="Morgado L.N."/>
            <person name="Niskanen T."/>
            <person name="Noordeloos M.E."/>
            <person name="Ohm R.A."/>
            <person name="Ortiz-Santana B."/>
            <person name="Ovrebo C."/>
            <person name="Racz N."/>
            <person name="Riley R."/>
            <person name="Savchenko A."/>
            <person name="Shiryaev A."/>
            <person name="Soop K."/>
            <person name="Spirin V."/>
            <person name="Szebenyi C."/>
            <person name="Tomsovsky M."/>
            <person name="Tulloss R.E."/>
            <person name="Uehling J."/>
            <person name="Grigoriev I.V."/>
            <person name="Vagvolgyi C."/>
            <person name="Papp T."/>
            <person name="Martin F.M."/>
            <person name="Miettinen O."/>
            <person name="Hibbett D.S."/>
            <person name="Nagy L.G."/>
        </authorList>
    </citation>
    <scope>NUCLEOTIDE SEQUENCE [LARGE SCALE GENOMIC DNA]</scope>
    <source>
        <strain evidence="1 2">FP101781</strain>
    </source>
</reference>
<organism evidence="1 2">
    <name type="scientific">Coprinellus micaceus</name>
    <name type="common">Glistening ink-cap mushroom</name>
    <name type="synonym">Coprinus micaceus</name>
    <dbReference type="NCBI Taxonomy" id="71717"/>
    <lineage>
        <taxon>Eukaryota</taxon>
        <taxon>Fungi</taxon>
        <taxon>Dikarya</taxon>
        <taxon>Basidiomycota</taxon>
        <taxon>Agaricomycotina</taxon>
        <taxon>Agaricomycetes</taxon>
        <taxon>Agaricomycetidae</taxon>
        <taxon>Agaricales</taxon>
        <taxon>Agaricineae</taxon>
        <taxon>Psathyrellaceae</taxon>
        <taxon>Coprinellus</taxon>
    </lineage>
</organism>